<dbReference type="EMBL" id="NAJP01000012">
    <property type="protein sequence ID" value="TKA45356.1"/>
    <property type="molecule type" value="Genomic_DNA"/>
</dbReference>
<dbReference type="Proteomes" id="UP000310066">
    <property type="component" value="Unassembled WGS sequence"/>
</dbReference>
<dbReference type="GO" id="GO:0008270">
    <property type="term" value="F:zinc ion binding"/>
    <property type="evidence" value="ECO:0007669"/>
    <property type="project" value="UniProtKB-KW"/>
</dbReference>
<keyword evidence="1" id="KW-0862">Zinc</keyword>
<dbReference type="OrthoDB" id="3943685at2759"/>
<sequence>MANLSASTNEQQPAKPCWHWLMGHCNYGEKCRTGAHPANLDGRLVDTKNTNQAFVSNRKGEACQRCLTRMYKCDKLVHAAGPEDPCSECRHFGGPGCKCTLNNTMSYNDQAWRTMLQRGNHDYTLPADNSRTEGTSNKPPPSEMPEHELKPGWTGASKDALVAAADYLPSGVRDCPRAYLVPATETKRVQKGIARNEQLATRLAASSTSIPAGRLNLIPVARSSLIPTATSQSIPAKRRFVSEADAWPTAPTTGAPMERPPPHPLHGKVKSCLCEFDEEQWTLEYEDGTTITTRLNGRPAKVRRTANESVVLEPPRVSDASRGREPPVFQTRVYARPAMYEYVDIKAENHEPTLGSRRMVFKAEEDSE</sequence>
<evidence type="ECO:0000313" key="5">
    <source>
        <dbReference type="Proteomes" id="UP000310066"/>
    </source>
</evidence>
<feature type="region of interest" description="Disordered" evidence="2">
    <location>
        <begin position="121"/>
        <end position="153"/>
    </location>
</feature>
<dbReference type="InterPro" id="IPR000571">
    <property type="entry name" value="Znf_CCCH"/>
</dbReference>
<feature type="zinc finger region" description="C3H1-type" evidence="1">
    <location>
        <begin position="11"/>
        <end position="39"/>
    </location>
</feature>
<reference evidence="4 5" key="1">
    <citation type="submission" date="2017-03" db="EMBL/GenBank/DDBJ databases">
        <title>Genomes of endolithic fungi from Antarctica.</title>
        <authorList>
            <person name="Coleine C."/>
            <person name="Masonjones S."/>
            <person name="Stajich J.E."/>
        </authorList>
    </citation>
    <scope>NUCLEOTIDE SEQUENCE [LARGE SCALE GENOMIC DNA]</scope>
    <source>
        <strain evidence="4 5">CCFEE 5311</strain>
    </source>
</reference>
<evidence type="ECO:0000313" key="4">
    <source>
        <dbReference type="EMBL" id="TKA45356.1"/>
    </source>
</evidence>
<gene>
    <name evidence="4" type="ORF">B0A54_04452</name>
</gene>
<name>A0A4U0VBB8_9PEZI</name>
<protein>
    <recommendedName>
        <fullName evidence="3">C3H1-type domain-containing protein</fullName>
    </recommendedName>
</protein>
<feature type="compositionally biased region" description="Polar residues" evidence="2">
    <location>
        <begin position="127"/>
        <end position="137"/>
    </location>
</feature>
<keyword evidence="1" id="KW-0863">Zinc-finger</keyword>
<organism evidence="4 5">
    <name type="scientific">Friedmanniomyces endolithicus</name>
    <dbReference type="NCBI Taxonomy" id="329885"/>
    <lineage>
        <taxon>Eukaryota</taxon>
        <taxon>Fungi</taxon>
        <taxon>Dikarya</taxon>
        <taxon>Ascomycota</taxon>
        <taxon>Pezizomycotina</taxon>
        <taxon>Dothideomycetes</taxon>
        <taxon>Dothideomycetidae</taxon>
        <taxon>Mycosphaerellales</taxon>
        <taxon>Teratosphaeriaceae</taxon>
        <taxon>Friedmanniomyces</taxon>
    </lineage>
</organism>
<dbReference type="AlphaFoldDB" id="A0A4U0VBB8"/>
<evidence type="ECO:0000256" key="2">
    <source>
        <dbReference type="SAM" id="MobiDB-lite"/>
    </source>
</evidence>
<comment type="caution">
    <text evidence="4">The sequence shown here is derived from an EMBL/GenBank/DDBJ whole genome shotgun (WGS) entry which is preliminary data.</text>
</comment>
<dbReference type="PROSITE" id="PS50103">
    <property type="entry name" value="ZF_C3H1"/>
    <property type="match status" value="1"/>
</dbReference>
<evidence type="ECO:0000256" key="1">
    <source>
        <dbReference type="PROSITE-ProRule" id="PRU00723"/>
    </source>
</evidence>
<accession>A0A4U0VBB8</accession>
<proteinExistence type="predicted"/>
<keyword evidence="1" id="KW-0479">Metal-binding</keyword>
<evidence type="ECO:0000259" key="3">
    <source>
        <dbReference type="PROSITE" id="PS50103"/>
    </source>
</evidence>
<feature type="domain" description="C3H1-type" evidence="3">
    <location>
        <begin position="11"/>
        <end position="39"/>
    </location>
</feature>